<keyword evidence="1" id="KW-0732">Signal</keyword>
<evidence type="ECO:0000256" key="1">
    <source>
        <dbReference type="SAM" id="SignalP"/>
    </source>
</evidence>
<proteinExistence type="predicted"/>
<dbReference type="InterPro" id="IPR009739">
    <property type="entry name" value="LprI-like_N"/>
</dbReference>
<evidence type="ECO:0000259" key="2">
    <source>
        <dbReference type="Pfam" id="PF07007"/>
    </source>
</evidence>
<evidence type="ECO:0000313" key="4">
    <source>
        <dbReference type="Proteomes" id="UP000678276"/>
    </source>
</evidence>
<comment type="caution">
    <text evidence="3">The sequence shown here is derived from an EMBL/GenBank/DDBJ whole genome shotgun (WGS) entry which is preliminary data.</text>
</comment>
<feature type="signal peptide" evidence="1">
    <location>
        <begin position="1"/>
        <end position="20"/>
    </location>
</feature>
<sequence>MKSLASILVPICLLAHPAAAADKNLASDKASLEACVTKSQDDPKRCIETIATPCSEALPAENEEGVNGCYDRESAAWDLLLNANYKTAVKDAETYDADAKENGGDPEAAANLKKAQRAWIAFRDAECDRLYARSMDGTIRFTVYAACQNRMTAERAIELGQSDAPE</sequence>
<gene>
    <name evidence="3" type="ORF">J6595_13260</name>
</gene>
<evidence type="ECO:0000313" key="3">
    <source>
        <dbReference type="EMBL" id="MBP0616551.1"/>
    </source>
</evidence>
<feature type="domain" description="Lysozyme inhibitor LprI-like N-terminal" evidence="2">
    <location>
        <begin position="54"/>
        <end position="159"/>
    </location>
</feature>
<feature type="chain" id="PRO_5045875001" evidence="1">
    <location>
        <begin position="21"/>
        <end position="166"/>
    </location>
</feature>
<reference evidence="3 4" key="1">
    <citation type="submission" date="2021-04" db="EMBL/GenBank/DDBJ databases">
        <title>Whole genome sequence of Jiella sp. KSK16Y-1.</title>
        <authorList>
            <person name="Tuo L."/>
        </authorList>
    </citation>
    <scope>NUCLEOTIDE SEQUENCE [LARGE SCALE GENOMIC DNA]</scope>
    <source>
        <strain evidence="3 4">KSK16Y-1</strain>
    </source>
</reference>
<dbReference type="Gene3D" id="1.20.1270.180">
    <property type="match status" value="1"/>
</dbReference>
<protein>
    <submittedName>
        <fullName evidence="3">DUF1311 domain-containing protein</fullName>
    </submittedName>
</protein>
<organism evidence="3 4">
    <name type="scientific">Jiella mangrovi</name>
    <dbReference type="NCBI Taxonomy" id="2821407"/>
    <lineage>
        <taxon>Bacteria</taxon>
        <taxon>Pseudomonadati</taxon>
        <taxon>Pseudomonadota</taxon>
        <taxon>Alphaproteobacteria</taxon>
        <taxon>Hyphomicrobiales</taxon>
        <taxon>Aurantimonadaceae</taxon>
        <taxon>Jiella</taxon>
    </lineage>
</organism>
<dbReference type="Pfam" id="PF07007">
    <property type="entry name" value="LprI"/>
    <property type="match status" value="1"/>
</dbReference>
<dbReference type="Proteomes" id="UP000678276">
    <property type="component" value="Unassembled WGS sequence"/>
</dbReference>
<keyword evidence="4" id="KW-1185">Reference proteome</keyword>
<accession>A0ABS4BK54</accession>
<dbReference type="RefSeq" id="WP_209595046.1">
    <property type="nucleotide sequence ID" value="NZ_JAGJCF010000009.1"/>
</dbReference>
<name>A0ABS4BK54_9HYPH</name>
<dbReference type="EMBL" id="JAGJCF010000009">
    <property type="protein sequence ID" value="MBP0616551.1"/>
    <property type="molecule type" value="Genomic_DNA"/>
</dbReference>